<gene>
    <name evidence="1" type="ORF">SAMN05660653_01908</name>
</gene>
<dbReference type="Proteomes" id="UP000198771">
    <property type="component" value="Unassembled WGS sequence"/>
</dbReference>
<dbReference type="STRING" id="617002.SAMN05660653_01908"/>
<dbReference type="PANTHER" id="PTHR37804:SF1">
    <property type="entry name" value="CDAA REGULATORY PROTEIN CDAR"/>
    <property type="match status" value="1"/>
</dbReference>
<dbReference type="Gene3D" id="2.170.120.40">
    <property type="entry name" value="YbbR-like domain"/>
    <property type="match status" value="1"/>
</dbReference>
<sequence length="312" mass="35042">MRTNWQYLVLAFALALFSWHLVSGREKVDTWIQVPVEMVNMPQGFVVRQGMVHRIEVRVRGPRPMLRTIDMRNVFYPLDLAELQPGLNQLEFETRNISLSRAIEVVEISPSRAELLVDRLMTKNVPVVKQMETDLHEDYELKRAAVRPPAVVLRGPQAKVEEVDEIMTQPVTVEDDRPGKLEITVGLILPPEVEANPSRVSLQLDFGEKTTDISIEREVLVAQPAGMTVTVDPARIRLQLRAPLSMVREEKLVDAVWVTTSPLGELASGEHEVSYRVELPPGVVLLQGEPENVRVQIEQISAVPVAPDPNAP</sequence>
<dbReference type="Gene3D" id="2.170.120.30">
    <property type="match status" value="2"/>
</dbReference>
<protein>
    <submittedName>
        <fullName evidence="1">YbbR-like protein</fullName>
    </submittedName>
</protein>
<organism evidence="1 2">
    <name type="scientific">Desulfonatronum thiosulfatophilum</name>
    <dbReference type="NCBI Taxonomy" id="617002"/>
    <lineage>
        <taxon>Bacteria</taxon>
        <taxon>Pseudomonadati</taxon>
        <taxon>Thermodesulfobacteriota</taxon>
        <taxon>Desulfovibrionia</taxon>
        <taxon>Desulfovibrionales</taxon>
        <taxon>Desulfonatronaceae</taxon>
        <taxon>Desulfonatronum</taxon>
    </lineage>
</organism>
<dbReference type="OrthoDB" id="128578at2"/>
<dbReference type="InterPro" id="IPR053154">
    <property type="entry name" value="c-di-AMP_regulator"/>
</dbReference>
<evidence type="ECO:0000313" key="2">
    <source>
        <dbReference type="Proteomes" id="UP000198771"/>
    </source>
</evidence>
<dbReference type="EMBL" id="FMXO01000010">
    <property type="protein sequence ID" value="SDB40016.1"/>
    <property type="molecule type" value="Genomic_DNA"/>
</dbReference>
<evidence type="ECO:0000313" key="1">
    <source>
        <dbReference type="EMBL" id="SDB40016.1"/>
    </source>
</evidence>
<dbReference type="Pfam" id="PF07949">
    <property type="entry name" value="YbbR"/>
    <property type="match status" value="1"/>
</dbReference>
<dbReference type="PANTHER" id="PTHR37804">
    <property type="entry name" value="CDAA REGULATORY PROTEIN CDAR"/>
    <property type="match status" value="1"/>
</dbReference>
<keyword evidence="2" id="KW-1185">Reference proteome</keyword>
<name>A0A1G6D4D1_9BACT</name>
<dbReference type="InterPro" id="IPR012505">
    <property type="entry name" value="YbbR"/>
</dbReference>
<proteinExistence type="predicted"/>
<reference evidence="1 2" key="1">
    <citation type="submission" date="2016-10" db="EMBL/GenBank/DDBJ databases">
        <authorList>
            <person name="de Groot N.N."/>
        </authorList>
    </citation>
    <scope>NUCLEOTIDE SEQUENCE [LARGE SCALE GENOMIC DNA]</scope>
    <source>
        <strain evidence="1 2">ASO4-2</strain>
    </source>
</reference>
<dbReference type="AlphaFoldDB" id="A0A1G6D4D1"/>
<dbReference type="RefSeq" id="WP_092120613.1">
    <property type="nucleotide sequence ID" value="NZ_FMXO01000010.1"/>
</dbReference>
<accession>A0A1G6D4D1</accession>